<accession>X1KHR9</accession>
<reference evidence="1" key="1">
    <citation type="journal article" date="2014" name="Front. Microbiol.">
        <title>High frequency of phylogenetically diverse reductive dehalogenase-homologous genes in deep subseafloor sedimentary metagenomes.</title>
        <authorList>
            <person name="Kawai M."/>
            <person name="Futagami T."/>
            <person name="Toyoda A."/>
            <person name="Takaki Y."/>
            <person name="Nishi S."/>
            <person name="Hori S."/>
            <person name="Arai W."/>
            <person name="Tsubouchi T."/>
            <person name="Morono Y."/>
            <person name="Uchiyama I."/>
            <person name="Ito T."/>
            <person name="Fujiyama A."/>
            <person name="Inagaki F."/>
            <person name="Takami H."/>
        </authorList>
    </citation>
    <scope>NUCLEOTIDE SEQUENCE</scope>
    <source>
        <strain evidence="1">Expedition CK06-06</strain>
    </source>
</reference>
<sequence>LILEILVDISQLRMIVAMNNVKPITTTNTCRGYLGNRSIKPATLTG</sequence>
<dbReference type="EMBL" id="BARU01049420">
    <property type="protein sequence ID" value="GAH93160.1"/>
    <property type="molecule type" value="Genomic_DNA"/>
</dbReference>
<comment type="caution">
    <text evidence="1">The sequence shown here is derived from an EMBL/GenBank/DDBJ whole genome shotgun (WGS) entry which is preliminary data.</text>
</comment>
<feature type="non-terminal residue" evidence="1">
    <location>
        <position position="46"/>
    </location>
</feature>
<evidence type="ECO:0000313" key="1">
    <source>
        <dbReference type="EMBL" id="GAH93160.1"/>
    </source>
</evidence>
<proteinExistence type="predicted"/>
<protein>
    <submittedName>
        <fullName evidence="1">Uncharacterized protein</fullName>
    </submittedName>
</protein>
<feature type="non-terminal residue" evidence="1">
    <location>
        <position position="1"/>
    </location>
</feature>
<organism evidence="1">
    <name type="scientific">marine sediment metagenome</name>
    <dbReference type="NCBI Taxonomy" id="412755"/>
    <lineage>
        <taxon>unclassified sequences</taxon>
        <taxon>metagenomes</taxon>
        <taxon>ecological metagenomes</taxon>
    </lineage>
</organism>
<dbReference type="AlphaFoldDB" id="X1KHR9"/>
<gene>
    <name evidence="1" type="ORF">S03H2_72766</name>
</gene>
<name>X1KHR9_9ZZZZ</name>